<feature type="region of interest" description="Disordered" evidence="1">
    <location>
        <begin position="1"/>
        <end position="23"/>
    </location>
</feature>
<dbReference type="InterPro" id="IPR043918">
    <property type="entry name" value="DUF5760"/>
</dbReference>
<dbReference type="AlphaFoldDB" id="A0A6C0BDD4"/>
<dbReference type="EMBL" id="MN739109">
    <property type="protein sequence ID" value="QHS89413.1"/>
    <property type="molecule type" value="Genomic_DNA"/>
</dbReference>
<sequence length="148" mass="16676">MNVQRQIPVTANSVVSSASTERDAPTVVSMTDQQELQQLSQTIKGWRELSKEVAGLSEQVREKKKRMKAMDEVILRIMKKHNIGALDLKESGGRILYKRSSSKEGLTPKNLMALLSTHLKSEVAAADALKYINEHRESKVNEKLLFEQ</sequence>
<evidence type="ECO:0000256" key="1">
    <source>
        <dbReference type="SAM" id="MobiDB-lite"/>
    </source>
</evidence>
<organism evidence="2">
    <name type="scientific">viral metagenome</name>
    <dbReference type="NCBI Taxonomy" id="1070528"/>
    <lineage>
        <taxon>unclassified sequences</taxon>
        <taxon>metagenomes</taxon>
        <taxon>organismal metagenomes</taxon>
    </lineage>
</organism>
<evidence type="ECO:0000313" key="2">
    <source>
        <dbReference type="EMBL" id="QHS89413.1"/>
    </source>
</evidence>
<name>A0A6C0BDD4_9ZZZZ</name>
<reference evidence="2" key="1">
    <citation type="journal article" date="2020" name="Nature">
        <title>Giant virus diversity and host interactions through global metagenomics.</title>
        <authorList>
            <person name="Schulz F."/>
            <person name="Roux S."/>
            <person name="Paez-Espino D."/>
            <person name="Jungbluth S."/>
            <person name="Walsh D.A."/>
            <person name="Denef V.J."/>
            <person name="McMahon K.D."/>
            <person name="Konstantinidis K.T."/>
            <person name="Eloe-Fadrosh E.A."/>
            <person name="Kyrpides N.C."/>
            <person name="Woyke T."/>
        </authorList>
    </citation>
    <scope>NUCLEOTIDE SEQUENCE</scope>
    <source>
        <strain evidence="2">GVMAG-M-3300010158-60</strain>
    </source>
</reference>
<proteinExistence type="predicted"/>
<accession>A0A6C0BDD4</accession>
<protein>
    <submittedName>
        <fullName evidence="2">Uncharacterized protein</fullName>
    </submittedName>
</protein>
<feature type="compositionally biased region" description="Low complexity" evidence="1">
    <location>
        <begin position="9"/>
        <end position="19"/>
    </location>
</feature>
<dbReference type="Pfam" id="PF19064">
    <property type="entry name" value="DUF5760"/>
    <property type="match status" value="1"/>
</dbReference>